<dbReference type="EMBL" id="JPRP01000002">
    <property type="protein sequence ID" value="KFE98565.1"/>
    <property type="molecule type" value="Genomic_DNA"/>
</dbReference>
<reference evidence="1 2" key="1">
    <citation type="submission" date="2014-07" db="EMBL/GenBank/DDBJ databases">
        <title>Genome of Chryseobacterium formosense LMG 24722.</title>
        <authorList>
            <person name="Pipes S.E."/>
            <person name="Stropko S.J."/>
            <person name="Newman J.D."/>
        </authorList>
    </citation>
    <scope>NUCLEOTIDE SEQUENCE [LARGE SCALE GENOMIC DNA]</scope>
    <source>
        <strain evidence="1 2">LMG 24722</strain>
    </source>
</reference>
<dbReference type="eggNOG" id="ENOG502ZY96">
    <property type="taxonomic scope" value="Bacteria"/>
</dbReference>
<name>A0A085Z2A2_9FLAO</name>
<protein>
    <submittedName>
        <fullName evidence="1">Uncharacterized protein</fullName>
    </submittedName>
</protein>
<sequence length="200" mass="23597">MKKLFALILIIQSLSVFGQKIFKDENDKIISEEIYNNRKLIQGGFKACNDSLQICKIIINRSEEGSVESEKILTDLQNLLNIKLEKNQPTIITFHPGKDYCNSSGTSTATSQYLWHKEKEELLDKIKKSNFLYVYKNNTNIKTIKKLKWFKDPKNIIENTFFRYHYPCSSYVIIYNNKYRSYFGEFSQTQVYNDLQEIIK</sequence>
<gene>
    <name evidence="1" type="ORF">IX39_14115</name>
</gene>
<evidence type="ECO:0000313" key="2">
    <source>
        <dbReference type="Proteomes" id="UP000028713"/>
    </source>
</evidence>
<comment type="caution">
    <text evidence="1">The sequence shown here is derived from an EMBL/GenBank/DDBJ whole genome shotgun (WGS) entry which is preliminary data.</text>
</comment>
<evidence type="ECO:0000313" key="1">
    <source>
        <dbReference type="EMBL" id="KFE98565.1"/>
    </source>
</evidence>
<dbReference type="RefSeq" id="WP_034677804.1">
    <property type="nucleotide sequence ID" value="NZ_FPAP01000002.1"/>
</dbReference>
<proteinExistence type="predicted"/>
<dbReference type="OrthoDB" id="823362at2"/>
<dbReference type="AlphaFoldDB" id="A0A085Z2A2"/>
<dbReference type="STRING" id="236814.IX39_14115"/>
<keyword evidence="2" id="KW-1185">Reference proteome</keyword>
<accession>A0A085Z2A2</accession>
<organism evidence="1 2">
    <name type="scientific">Chryseobacterium formosense</name>
    <dbReference type="NCBI Taxonomy" id="236814"/>
    <lineage>
        <taxon>Bacteria</taxon>
        <taxon>Pseudomonadati</taxon>
        <taxon>Bacteroidota</taxon>
        <taxon>Flavobacteriia</taxon>
        <taxon>Flavobacteriales</taxon>
        <taxon>Weeksellaceae</taxon>
        <taxon>Chryseobacterium group</taxon>
        <taxon>Chryseobacterium</taxon>
    </lineage>
</organism>
<dbReference type="Proteomes" id="UP000028713">
    <property type="component" value="Unassembled WGS sequence"/>
</dbReference>